<accession>A0A1I6RTG1</accession>
<dbReference type="Pfam" id="PF02541">
    <property type="entry name" value="Ppx-GppA"/>
    <property type="match status" value="1"/>
</dbReference>
<dbReference type="RefSeq" id="WP_092423287.1">
    <property type="nucleotide sequence ID" value="NZ_FNCL01000003.1"/>
</dbReference>
<dbReference type="Gene3D" id="3.30.420.40">
    <property type="match status" value="1"/>
</dbReference>
<dbReference type="CDD" id="cd24052">
    <property type="entry name" value="ASKHA_NBD_HpPPX-GppA-like"/>
    <property type="match status" value="1"/>
</dbReference>
<proteinExistence type="predicted"/>
<dbReference type="SUPFAM" id="SSF109604">
    <property type="entry name" value="HD-domain/PDEase-like"/>
    <property type="match status" value="1"/>
</dbReference>
<dbReference type="InterPro" id="IPR003695">
    <property type="entry name" value="Ppx_GppA_N"/>
</dbReference>
<dbReference type="AlphaFoldDB" id="A0A1I6RTG1"/>
<dbReference type="PANTHER" id="PTHR30005">
    <property type="entry name" value="EXOPOLYPHOSPHATASE"/>
    <property type="match status" value="1"/>
</dbReference>
<organism evidence="3 4">
    <name type="scientific">Alloyangia pacifica</name>
    <dbReference type="NCBI Taxonomy" id="311180"/>
    <lineage>
        <taxon>Bacteria</taxon>
        <taxon>Pseudomonadati</taxon>
        <taxon>Pseudomonadota</taxon>
        <taxon>Alphaproteobacteria</taxon>
        <taxon>Rhodobacterales</taxon>
        <taxon>Roseobacteraceae</taxon>
        <taxon>Alloyangia</taxon>
    </lineage>
</organism>
<evidence type="ECO:0000259" key="1">
    <source>
        <dbReference type="Pfam" id="PF02541"/>
    </source>
</evidence>
<dbReference type="SUPFAM" id="SSF53067">
    <property type="entry name" value="Actin-like ATPase domain"/>
    <property type="match status" value="2"/>
</dbReference>
<name>A0A1I6RTG1_9RHOB</name>
<gene>
    <name evidence="3" type="ORF">SAMN04488050_103368</name>
</gene>
<dbReference type="Proteomes" id="UP000199392">
    <property type="component" value="Unassembled WGS sequence"/>
</dbReference>
<reference evidence="4" key="1">
    <citation type="submission" date="2016-10" db="EMBL/GenBank/DDBJ databases">
        <authorList>
            <person name="Varghese N."/>
            <person name="Submissions S."/>
        </authorList>
    </citation>
    <scope>NUCLEOTIDE SEQUENCE [LARGE SCALE GENOMIC DNA]</scope>
    <source>
        <strain evidence="4">DSM 26894</strain>
    </source>
</reference>
<evidence type="ECO:0000313" key="3">
    <source>
        <dbReference type="EMBL" id="SFS67748.1"/>
    </source>
</evidence>
<dbReference type="OrthoDB" id="3698573at2"/>
<dbReference type="Pfam" id="PF21697">
    <property type="entry name" value="Ppx_C"/>
    <property type="match status" value="1"/>
</dbReference>
<dbReference type="STRING" id="311180.SAMN04488050_103368"/>
<dbReference type="Gene3D" id="1.10.3210.10">
    <property type="entry name" value="Hypothetical protein af1432"/>
    <property type="match status" value="1"/>
</dbReference>
<dbReference type="InterPro" id="IPR050273">
    <property type="entry name" value="GppA/Ppx_hydrolase"/>
</dbReference>
<dbReference type="GO" id="GO:0016462">
    <property type="term" value="F:pyrophosphatase activity"/>
    <property type="evidence" value="ECO:0007669"/>
    <property type="project" value="TreeGrafter"/>
</dbReference>
<feature type="domain" description="Ppx/GppA phosphatase N-terminal" evidence="1">
    <location>
        <begin position="48"/>
        <end position="322"/>
    </location>
</feature>
<keyword evidence="4" id="KW-1185">Reference proteome</keyword>
<evidence type="ECO:0000313" key="4">
    <source>
        <dbReference type="Proteomes" id="UP000199392"/>
    </source>
</evidence>
<evidence type="ECO:0000259" key="2">
    <source>
        <dbReference type="Pfam" id="PF21697"/>
    </source>
</evidence>
<dbReference type="PANTHER" id="PTHR30005:SF0">
    <property type="entry name" value="RETROGRADE REGULATION PROTEIN 2"/>
    <property type="match status" value="1"/>
</dbReference>
<feature type="domain" description="Exopolyphosphatase C-terminal" evidence="2">
    <location>
        <begin position="363"/>
        <end position="510"/>
    </location>
</feature>
<dbReference type="InterPro" id="IPR048951">
    <property type="entry name" value="Ppx_C"/>
</dbReference>
<protein>
    <submittedName>
        <fullName evidence="3">Exopolyphosphatase / guanosine-5'-triphosphate,3'-diphosphate pyrophosphatase</fullName>
    </submittedName>
</protein>
<dbReference type="Gene3D" id="3.30.420.150">
    <property type="entry name" value="Exopolyphosphatase. Domain 2"/>
    <property type="match status" value="1"/>
</dbReference>
<dbReference type="InterPro" id="IPR043129">
    <property type="entry name" value="ATPase_NBD"/>
</dbReference>
<sequence>MDGNGDSSQGDSGLFGRPLFEDPRARRLSKVGVVDIGSNSVRLVVFDGAARSPAYFYNEKIMCGLGAGMSETGRLNPEGKARALAALQRFQTLAQGMELPPLTAVATAAMREAEDGPAFRAEIEKLTGLKIWVIDGDEEARLSAQGVLLGWPGANGLVSDIGGSSMELAEIRGGQIGKRATSALGPLKFKDMEGGRKAREKYIAKAIEGLAERMGTEPAPLFLVGGSWRAIARIDMERLGYPLHVLHEYRMTVESAEETLKFIHDADLDALRAACGISSARMSLVPYAAEVLAELLKVFKPTGIAISSYGIREGLLYEQMPQMLRDRDPLIEACRFAEAKDARLPGFGKKLFRFVLPLFPGATDATLRIVKAACLLHDVSWRAHPDYRAETCFDNATRANLGGLDHPERVYLGLALLHRYRNKREGTRFEDFYTLLDKERTQEAEILGKAMRFGSMLWMSDISKEDGAQFDWDPEEGRLRLHLTEEAAPLYGEVAEARLMSLAKALSAKALVVDVDGEEPRALI</sequence>
<dbReference type="EMBL" id="FOZW01000003">
    <property type="protein sequence ID" value="SFS67748.1"/>
    <property type="molecule type" value="Genomic_DNA"/>
</dbReference>